<dbReference type="STRING" id="260084.SAMN02927928_3213"/>
<dbReference type="EMBL" id="FMTS01000006">
    <property type="protein sequence ID" value="SCW75830.1"/>
    <property type="molecule type" value="Genomic_DNA"/>
</dbReference>
<name>A0A1G4T316_9CAUL</name>
<protein>
    <submittedName>
        <fullName evidence="2">Lactoylglutathione lyase</fullName>
    </submittedName>
</protein>
<sequence>MRFLHTMVRVHDLEASLAFWCKGLGLIETRRMESEKGRFTLLYLAAPLDEDHARSFKAPELELTYNWPDESGVVETYTGGRNFGHVAYEVDDIYAACQRFADMGVLINRPPRDGHMAFVRSPDGISVELLQKNGSLAPAEPWASMPNIGNW</sequence>
<keyword evidence="2" id="KW-0456">Lyase</keyword>
<proteinExistence type="predicted"/>
<dbReference type="GO" id="GO:0016829">
    <property type="term" value="F:lyase activity"/>
    <property type="evidence" value="ECO:0007669"/>
    <property type="project" value="UniProtKB-KW"/>
</dbReference>
<evidence type="ECO:0000313" key="2">
    <source>
        <dbReference type="EMBL" id="SCW75830.1"/>
    </source>
</evidence>
<evidence type="ECO:0000313" key="3">
    <source>
        <dbReference type="Proteomes" id="UP000199150"/>
    </source>
</evidence>
<dbReference type="InterPro" id="IPR004360">
    <property type="entry name" value="Glyas_Fos-R_dOase_dom"/>
</dbReference>
<dbReference type="InterPro" id="IPR037523">
    <property type="entry name" value="VOC_core"/>
</dbReference>
<dbReference type="AlphaFoldDB" id="A0A1G4T316"/>
<dbReference type="PROSITE" id="PS51819">
    <property type="entry name" value="VOC"/>
    <property type="match status" value="1"/>
</dbReference>
<organism evidence="2 3">
    <name type="scientific">Asticcacaulis taihuensis</name>
    <dbReference type="NCBI Taxonomy" id="260084"/>
    <lineage>
        <taxon>Bacteria</taxon>
        <taxon>Pseudomonadati</taxon>
        <taxon>Pseudomonadota</taxon>
        <taxon>Alphaproteobacteria</taxon>
        <taxon>Caulobacterales</taxon>
        <taxon>Caulobacteraceae</taxon>
        <taxon>Asticcacaulis</taxon>
    </lineage>
</organism>
<dbReference type="RefSeq" id="WP_090650001.1">
    <property type="nucleotide sequence ID" value="NZ_CBCRYE010000005.1"/>
</dbReference>
<gene>
    <name evidence="2" type="ORF">SAMN02927928_3213</name>
</gene>
<feature type="domain" description="VOC" evidence="1">
    <location>
        <begin position="2"/>
        <end position="132"/>
    </location>
</feature>
<dbReference type="Proteomes" id="UP000199150">
    <property type="component" value="Unassembled WGS sequence"/>
</dbReference>
<dbReference type="PANTHER" id="PTHR10374:SF30">
    <property type="entry name" value="LACTOYLGLUTATHIONE LYASE"/>
    <property type="match status" value="1"/>
</dbReference>
<reference evidence="3" key="1">
    <citation type="submission" date="2016-10" db="EMBL/GenBank/DDBJ databases">
        <authorList>
            <person name="Varghese N."/>
            <person name="Submissions S."/>
        </authorList>
    </citation>
    <scope>NUCLEOTIDE SEQUENCE [LARGE SCALE GENOMIC DNA]</scope>
    <source>
        <strain evidence="3">CGMCC 1.3431</strain>
    </source>
</reference>
<dbReference type="Gene3D" id="3.10.180.10">
    <property type="entry name" value="2,3-Dihydroxybiphenyl 1,2-Dioxygenase, domain 1"/>
    <property type="match status" value="1"/>
</dbReference>
<dbReference type="PANTHER" id="PTHR10374">
    <property type="entry name" value="LACTOYLGLUTATHIONE LYASE GLYOXALASE I"/>
    <property type="match status" value="1"/>
</dbReference>
<dbReference type="OrthoDB" id="9789841at2"/>
<keyword evidence="3" id="KW-1185">Reference proteome</keyword>
<dbReference type="InterPro" id="IPR029068">
    <property type="entry name" value="Glyas_Bleomycin-R_OHBP_Dase"/>
</dbReference>
<dbReference type="SUPFAM" id="SSF54593">
    <property type="entry name" value="Glyoxalase/Bleomycin resistance protein/Dihydroxybiphenyl dioxygenase"/>
    <property type="match status" value="1"/>
</dbReference>
<evidence type="ECO:0000259" key="1">
    <source>
        <dbReference type="PROSITE" id="PS51819"/>
    </source>
</evidence>
<accession>A0A1G4T316</accession>
<dbReference type="Pfam" id="PF00903">
    <property type="entry name" value="Glyoxalase"/>
    <property type="match status" value="1"/>
</dbReference>